<evidence type="ECO:0000256" key="10">
    <source>
        <dbReference type="ARBA" id="ARBA00023315"/>
    </source>
</evidence>
<dbReference type="InterPro" id="IPR013751">
    <property type="entry name" value="ACP_syn_III_N"/>
</dbReference>
<dbReference type="PANTHER" id="PTHR43091">
    <property type="entry name" value="3-OXOACYL-[ACYL-CARRIER-PROTEIN] SYNTHASE"/>
    <property type="match status" value="1"/>
</dbReference>
<name>A0A2P1PPJ9_9GAMM</name>
<keyword evidence="12" id="KW-0963">Cytoplasm</keyword>
<dbReference type="PANTHER" id="PTHR43091:SF1">
    <property type="entry name" value="BETA-KETOACYL-[ACYL-CARRIER-PROTEIN] SYNTHASE III, CHLOROPLASTIC"/>
    <property type="match status" value="1"/>
</dbReference>
<keyword evidence="6 12" id="KW-0276">Fatty acid metabolism</keyword>
<feature type="active site" evidence="12">
    <location>
        <position position="250"/>
    </location>
</feature>
<evidence type="ECO:0000256" key="4">
    <source>
        <dbReference type="ARBA" id="ARBA00022516"/>
    </source>
</evidence>
<comment type="domain">
    <text evidence="12">The last Arg residue of the ACP-binding site is essential for the weak association between ACP/AcpP and FabH.</text>
</comment>
<evidence type="ECO:0000313" key="16">
    <source>
        <dbReference type="Proteomes" id="UP000241074"/>
    </source>
</evidence>
<dbReference type="Pfam" id="PF08541">
    <property type="entry name" value="ACP_syn_III_C"/>
    <property type="match status" value="1"/>
</dbReference>
<dbReference type="GO" id="GO:0033818">
    <property type="term" value="F:beta-ketoacyl-acyl-carrier-protein synthase III activity"/>
    <property type="evidence" value="ECO:0007669"/>
    <property type="project" value="UniProtKB-UniRule"/>
</dbReference>
<protein>
    <recommendedName>
        <fullName evidence="3 12">Beta-ketoacyl-[acyl-carrier-protein] synthase III</fullName>
        <shortName evidence="12">Beta-ketoacyl-ACP synthase III</shortName>
        <shortName evidence="12">KAS III</shortName>
        <ecNumber evidence="3 12">2.3.1.180</ecNumber>
    </recommendedName>
    <alternativeName>
        <fullName evidence="12">3-oxoacyl-[acyl-carrier-protein] synthase 3</fullName>
    </alternativeName>
    <alternativeName>
        <fullName evidence="12">3-oxoacyl-[acyl-carrier-protein] synthase III</fullName>
    </alternativeName>
</protein>
<dbReference type="InterPro" id="IPR016039">
    <property type="entry name" value="Thiolase-like"/>
</dbReference>
<evidence type="ECO:0000256" key="12">
    <source>
        <dbReference type="HAMAP-Rule" id="MF_01815"/>
    </source>
</evidence>
<dbReference type="OrthoDB" id="9815506at2"/>
<dbReference type="NCBIfam" id="TIGR00747">
    <property type="entry name" value="fabH"/>
    <property type="match status" value="1"/>
</dbReference>
<dbReference type="InterPro" id="IPR004655">
    <property type="entry name" value="FabH"/>
</dbReference>
<keyword evidence="9 12" id="KW-0511">Multifunctional enzyme</keyword>
<dbReference type="FunFam" id="3.40.47.10:FF:000004">
    <property type="entry name" value="3-oxoacyl-[acyl-carrier-protein] synthase 3"/>
    <property type="match status" value="1"/>
</dbReference>
<evidence type="ECO:0000256" key="6">
    <source>
        <dbReference type="ARBA" id="ARBA00022832"/>
    </source>
</evidence>
<dbReference type="InterPro" id="IPR013747">
    <property type="entry name" value="ACP_syn_III_C"/>
</dbReference>
<dbReference type="AlphaFoldDB" id="A0A2P1PPJ9"/>
<comment type="subcellular location">
    <subcellularLocation>
        <location evidence="12">Cytoplasm</location>
    </subcellularLocation>
</comment>
<dbReference type="GO" id="GO:0005737">
    <property type="term" value="C:cytoplasm"/>
    <property type="evidence" value="ECO:0007669"/>
    <property type="project" value="UniProtKB-SubCell"/>
</dbReference>
<gene>
    <name evidence="12" type="primary">fabH</name>
    <name evidence="15" type="ORF">C7S18_05865</name>
</gene>
<keyword evidence="8 12" id="KW-0275">Fatty acid biosynthesis</keyword>
<evidence type="ECO:0000256" key="2">
    <source>
        <dbReference type="ARBA" id="ARBA00008642"/>
    </source>
</evidence>
<evidence type="ECO:0000256" key="5">
    <source>
        <dbReference type="ARBA" id="ARBA00022679"/>
    </source>
</evidence>
<dbReference type="CDD" id="cd00830">
    <property type="entry name" value="KAS_III"/>
    <property type="match status" value="1"/>
</dbReference>
<keyword evidence="16" id="KW-1185">Reference proteome</keyword>
<proteinExistence type="inferred from homology"/>
<feature type="domain" description="Beta-ketoacyl-[acyl-carrier-protein] synthase III N-terminal" evidence="14">
    <location>
        <begin position="107"/>
        <end position="184"/>
    </location>
</feature>
<evidence type="ECO:0000259" key="13">
    <source>
        <dbReference type="Pfam" id="PF08541"/>
    </source>
</evidence>
<dbReference type="GO" id="GO:0004315">
    <property type="term" value="F:3-oxoacyl-[acyl-carrier-protein] synthase activity"/>
    <property type="evidence" value="ECO:0007669"/>
    <property type="project" value="InterPro"/>
</dbReference>
<dbReference type="Proteomes" id="UP000241074">
    <property type="component" value="Chromosome"/>
</dbReference>
<evidence type="ECO:0000256" key="11">
    <source>
        <dbReference type="ARBA" id="ARBA00051096"/>
    </source>
</evidence>
<keyword evidence="7 12" id="KW-0443">Lipid metabolism</keyword>
<comment type="catalytic activity">
    <reaction evidence="11">
        <text>malonyl-[ACP] + acetyl-CoA + H(+) = 3-oxobutanoyl-[ACP] + CO2 + CoA</text>
        <dbReference type="Rhea" id="RHEA:12080"/>
        <dbReference type="Rhea" id="RHEA-COMP:9623"/>
        <dbReference type="Rhea" id="RHEA-COMP:9625"/>
        <dbReference type="ChEBI" id="CHEBI:15378"/>
        <dbReference type="ChEBI" id="CHEBI:16526"/>
        <dbReference type="ChEBI" id="CHEBI:57287"/>
        <dbReference type="ChEBI" id="CHEBI:57288"/>
        <dbReference type="ChEBI" id="CHEBI:78449"/>
        <dbReference type="ChEBI" id="CHEBI:78450"/>
        <dbReference type="EC" id="2.3.1.180"/>
    </reaction>
    <physiologicalReaction direction="left-to-right" evidence="11">
        <dbReference type="Rhea" id="RHEA:12081"/>
    </physiologicalReaction>
</comment>
<dbReference type="Pfam" id="PF08545">
    <property type="entry name" value="ACP_syn_III"/>
    <property type="match status" value="1"/>
</dbReference>
<evidence type="ECO:0000259" key="14">
    <source>
        <dbReference type="Pfam" id="PF08545"/>
    </source>
</evidence>
<evidence type="ECO:0000256" key="3">
    <source>
        <dbReference type="ARBA" id="ARBA00012333"/>
    </source>
</evidence>
<dbReference type="KEGG" id="xba:C7S18_05865"/>
<evidence type="ECO:0000313" key="15">
    <source>
        <dbReference type="EMBL" id="AVP96752.1"/>
    </source>
</evidence>
<comment type="pathway">
    <text evidence="1 12">Lipid metabolism; fatty acid biosynthesis.</text>
</comment>
<dbReference type="RefSeq" id="WP_106890680.1">
    <property type="nucleotide sequence ID" value="NZ_CP027860.1"/>
</dbReference>
<dbReference type="EC" id="2.3.1.180" evidence="3 12"/>
<organism evidence="15 16">
    <name type="scientific">Ahniella affigens</name>
    <dbReference type="NCBI Taxonomy" id="2021234"/>
    <lineage>
        <taxon>Bacteria</taxon>
        <taxon>Pseudomonadati</taxon>
        <taxon>Pseudomonadota</taxon>
        <taxon>Gammaproteobacteria</taxon>
        <taxon>Lysobacterales</taxon>
        <taxon>Rhodanobacteraceae</taxon>
        <taxon>Ahniella</taxon>
    </lineage>
</organism>
<reference evidence="15 16" key="1">
    <citation type="submission" date="2018-03" db="EMBL/GenBank/DDBJ databases">
        <title>Ahniella affigens gen. nov., sp. nov., a gammaproteobacterium isolated from sandy soil near a stream.</title>
        <authorList>
            <person name="Ko Y."/>
            <person name="Kim J.-H."/>
        </authorList>
    </citation>
    <scope>NUCLEOTIDE SEQUENCE [LARGE SCALE GENOMIC DNA]</scope>
    <source>
        <strain evidence="15 16">D13</strain>
    </source>
</reference>
<comment type="similarity">
    <text evidence="2 12">Belongs to the thiolase-like superfamily. FabH family.</text>
</comment>
<comment type="function">
    <text evidence="12">Catalyzes the condensation reaction of fatty acid synthesis by the addition to an acyl acceptor of two carbons from malonyl-ACP. Catalyzes the first condensation reaction which initiates fatty acid synthesis and may therefore play a role in governing the total rate of fatty acid production. Possesses both acetoacetyl-ACP synthase and acetyl transacylase activities. Its substrate specificity determines the biosynthesis of branched-chain and/or straight-chain of fatty acids.</text>
</comment>
<reference evidence="15 16" key="2">
    <citation type="submission" date="2018-03" db="EMBL/GenBank/DDBJ databases">
        <authorList>
            <person name="Keele B.F."/>
        </authorList>
    </citation>
    <scope>NUCLEOTIDE SEQUENCE [LARGE SCALE GENOMIC DNA]</scope>
    <source>
        <strain evidence="15 16">D13</strain>
    </source>
</reference>
<dbReference type="SUPFAM" id="SSF53901">
    <property type="entry name" value="Thiolase-like"/>
    <property type="match status" value="1"/>
</dbReference>
<sequence length="323" mass="34590">MAFSRIIGTGSYLPDKMLTNDDLAKIVETSDEWIRERTGIRQRHMAVEGQTTGDLAYEAAIRALDAAGVKPEELDLIVLGTTTPDIIFPSTACLLQHRLGANGCAAFDVNAACSGFVYALGVADKFVKTGAAKKALVVGAETLTRMLDWNDRGTCVLFGDGAGAVVLTADDETGILSTHLHADGGYKHLLYNPVGVSSGFKQNEPNCGVRVLMTGNEVFKVAVKTLDAVVEETLSANGLDKSSIDWLIPHQANLRIIQATAKRLDMPMDRVIVTVDRHGNTSSASVPLALDEAIRSGRVKRGELLLLEAFGGGFTWGSALLRY</sequence>
<dbReference type="EMBL" id="CP027860">
    <property type="protein sequence ID" value="AVP96752.1"/>
    <property type="molecule type" value="Genomic_DNA"/>
</dbReference>
<dbReference type="Gene3D" id="3.40.47.10">
    <property type="match status" value="1"/>
</dbReference>
<evidence type="ECO:0000256" key="1">
    <source>
        <dbReference type="ARBA" id="ARBA00005194"/>
    </source>
</evidence>
<keyword evidence="10 12" id="KW-0012">Acyltransferase</keyword>
<keyword evidence="5 12" id="KW-0808">Transferase</keyword>
<dbReference type="HAMAP" id="MF_01815">
    <property type="entry name" value="FabH"/>
    <property type="match status" value="1"/>
</dbReference>
<feature type="domain" description="Beta-ketoacyl-[acyl-carrier-protein] synthase III C-terminal" evidence="13">
    <location>
        <begin position="234"/>
        <end position="323"/>
    </location>
</feature>
<accession>A0A2P1PPJ9</accession>
<feature type="active site" evidence="12">
    <location>
        <position position="113"/>
    </location>
</feature>
<feature type="region of interest" description="ACP-binding" evidence="12">
    <location>
        <begin position="251"/>
        <end position="255"/>
    </location>
</feature>
<evidence type="ECO:0000256" key="8">
    <source>
        <dbReference type="ARBA" id="ARBA00023160"/>
    </source>
</evidence>
<keyword evidence="4 12" id="KW-0444">Lipid biosynthesis</keyword>
<evidence type="ECO:0000256" key="7">
    <source>
        <dbReference type="ARBA" id="ARBA00023098"/>
    </source>
</evidence>
<evidence type="ECO:0000256" key="9">
    <source>
        <dbReference type="ARBA" id="ARBA00023268"/>
    </source>
</evidence>
<dbReference type="UniPathway" id="UPA00094"/>
<dbReference type="GO" id="GO:0006633">
    <property type="term" value="P:fatty acid biosynthetic process"/>
    <property type="evidence" value="ECO:0007669"/>
    <property type="project" value="UniProtKB-UniRule"/>
</dbReference>
<feature type="active site" evidence="12">
    <location>
        <position position="280"/>
    </location>
</feature>
<comment type="subunit">
    <text evidence="12">Homodimer.</text>
</comment>
<dbReference type="NCBIfam" id="NF006829">
    <property type="entry name" value="PRK09352.1"/>
    <property type="match status" value="1"/>
</dbReference>